<dbReference type="GeneID" id="36399715"/>
<protein>
    <submittedName>
        <fullName evidence="1">Uncharacterized protein</fullName>
    </submittedName>
</protein>
<dbReference type="RefSeq" id="XP_024573584.1">
    <property type="nucleotide sequence ID" value="XM_024722516.1"/>
</dbReference>
<dbReference type="AlphaFoldDB" id="A0A0P1AA47"/>
<dbReference type="EMBL" id="CCYD01000261">
    <property type="protein sequence ID" value="CEG37215.1"/>
    <property type="molecule type" value="Genomic_DNA"/>
</dbReference>
<name>A0A0P1AA47_PLAHL</name>
<accession>A0A0P1AA47</accession>
<proteinExistence type="predicted"/>
<evidence type="ECO:0000313" key="1">
    <source>
        <dbReference type="EMBL" id="CEG37215.1"/>
    </source>
</evidence>
<keyword evidence="2" id="KW-1185">Reference proteome</keyword>
<evidence type="ECO:0000313" key="2">
    <source>
        <dbReference type="Proteomes" id="UP000054928"/>
    </source>
</evidence>
<reference evidence="2" key="1">
    <citation type="submission" date="2014-09" db="EMBL/GenBank/DDBJ databases">
        <authorList>
            <person name="Sharma Rahul"/>
            <person name="Thines Marco"/>
        </authorList>
    </citation>
    <scope>NUCLEOTIDE SEQUENCE [LARGE SCALE GENOMIC DNA]</scope>
</reference>
<organism evidence="1 2">
    <name type="scientific">Plasmopara halstedii</name>
    <name type="common">Downy mildew of sunflower</name>
    <dbReference type="NCBI Taxonomy" id="4781"/>
    <lineage>
        <taxon>Eukaryota</taxon>
        <taxon>Sar</taxon>
        <taxon>Stramenopiles</taxon>
        <taxon>Oomycota</taxon>
        <taxon>Peronosporomycetes</taxon>
        <taxon>Peronosporales</taxon>
        <taxon>Peronosporaceae</taxon>
        <taxon>Plasmopara</taxon>
    </lineage>
</organism>
<dbReference type="Proteomes" id="UP000054928">
    <property type="component" value="Unassembled WGS sequence"/>
</dbReference>
<sequence length="108" mass="12670">MQRPLRDVCHCIRAVKRFDTDQAELKRLCFILHLAMQYMLRLTHTSYINLMVSWVTRRPITDTSSRHGVPTTPKIYSGERIDQLAWKMAILQDHMELISSSQMESAYS</sequence>